<keyword evidence="3" id="KW-1185">Reference proteome</keyword>
<feature type="transmembrane region" description="Helical" evidence="1">
    <location>
        <begin position="7"/>
        <end position="28"/>
    </location>
</feature>
<gene>
    <name evidence="2" type="ORF">SAMN04487944_12251</name>
</gene>
<evidence type="ECO:0000313" key="3">
    <source>
        <dbReference type="Proteomes" id="UP000199687"/>
    </source>
</evidence>
<accession>A0A1H9VA01</accession>
<dbReference type="EMBL" id="FOGL01000022">
    <property type="protein sequence ID" value="SES18398.1"/>
    <property type="molecule type" value="Genomic_DNA"/>
</dbReference>
<dbReference type="AlphaFoldDB" id="A0A1H9VA01"/>
<feature type="transmembrane region" description="Helical" evidence="1">
    <location>
        <begin position="48"/>
        <end position="70"/>
    </location>
</feature>
<evidence type="ECO:0000256" key="1">
    <source>
        <dbReference type="SAM" id="Phobius"/>
    </source>
</evidence>
<organism evidence="2 3">
    <name type="scientific">Gracilibacillus ureilyticus</name>
    <dbReference type="NCBI Taxonomy" id="531814"/>
    <lineage>
        <taxon>Bacteria</taxon>
        <taxon>Bacillati</taxon>
        <taxon>Bacillota</taxon>
        <taxon>Bacilli</taxon>
        <taxon>Bacillales</taxon>
        <taxon>Bacillaceae</taxon>
        <taxon>Gracilibacillus</taxon>
    </lineage>
</organism>
<evidence type="ECO:0000313" key="2">
    <source>
        <dbReference type="EMBL" id="SES18398.1"/>
    </source>
</evidence>
<keyword evidence="1" id="KW-0472">Membrane</keyword>
<protein>
    <submittedName>
        <fullName evidence="2">Uncharacterized protein</fullName>
    </submittedName>
</protein>
<proteinExistence type="predicted"/>
<reference evidence="2 3" key="1">
    <citation type="submission" date="2016-10" db="EMBL/GenBank/DDBJ databases">
        <authorList>
            <person name="de Groot N.N."/>
        </authorList>
    </citation>
    <scope>NUCLEOTIDE SEQUENCE [LARGE SCALE GENOMIC DNA]</scope>
    <source>
        <strain evidence="2 3">CGMCC 1.7727</strain>
    </source>
</reference>
<dbReference type="Proteomes" id="UP000199687">
    <property type="component" value="Unassembled WGS sequence"/>
</dbReference>
<keyword evidence="1" id="KW-0812">Transmembrane</keyword>
<sequence>MKFKSIVSIIHIFLILFLVGMFYVEMALYSVLPPEQGGMSYWVRFQNIWYSSPAFYGIIIFFLSFLFWAFKRKSIPVFLQK</sequence>
<keyword evidence="1" id="KW-1133">Transmembrane helix</keyword>
<name>A0A1H9VA01_9BACI</name>